<dbReference type="Proteomes" id="UP000287830">
    <property type="component" value="Unassembled WGS sequence"/>
</dbReference>
<reference evidence="1 2" key="1">
    <citation type="submission" date="2018-11" db="EMBL/GenBank/DDBJ databases">
        <title>Whole genome sequence of Streptomyces chrestomyceticus NBRC 13444(T).</title>
        <authorList>
            <person name="Komaki H."/>
            <person name="Tamura T."/>
        </authorList>
    </citation>
    <scope>NUCLEOTIDE SEQUENCE [LARGE SCALE GENOMIC DNA]</scope>
    <source>
        <strain evidence="1 2">NBRC 13444</strain>
    </source>
</reference>
<gene>
    <name evidence="1" type="ORF">OEIGOIKO_05820</name>
</gene>
<dbReference type="EMBL" id="BHZC01000001">
    <property type="protein sequence ID" value="GCD38010.1"/>
    <property type="molecule type" value="Genomic_DNA"/>
</dbReference>
<protein>
    <submittedName>
        <fullName evidence="1">Uncharacterized protein</fullName>
    </submittedName>
</protein>
<evidence type="ECO:0000313" key="1">
    <source>
        <dbReference type="EMBL" id="GCD38010.1"/>
    </source>
</evidence>
<accession>A0A7U9KYZ3</accession>
<organism evidence="1 2">
    <name type="scientific">Streptomyces chrestomyceticus JCM 4735</name>
    <dbReference type="NCBI Taxonomy" id="1306181"/>
    <lineage>
        <taxon>Bacteria</taxon>
        <taxon>Bacillati</taxon>
        <taxon>Actinomycetota</taxon>
        <taxon>Actinomycetes</taxon>
        <taxon>Kitasatosporales</taxon>
        <taxon>Streptomycetaceae</taxon>
        <taxon>Streptomyces</taxon>
    </lineage>
</organism>
<dbReference type="OrthoDB" id="4258103at2"/>
<proteinExistence type="predicted"/>
<evidence type="ECO:0000313" key="2">
    <source>
        <dbReference type="Proteomes" id="UP000287830"/>
    </source>
</evidence>
<comment type="caution">
    <text evidence="1">The sequence shown here is derived from an EMBL/GenBank/DDBJ whole genome shotgun (WGS) entry which is preliminary data.</text>
</comment>
<name>A0A7U9KYZ3_9ACTN</name>
<sequence>MNTDFKPHPAVHRPWMFICGANPDDSVVTFAENPAKQIASALLEDIGDWHSAIANLQKTDVPPPVLDALGRLHDAVCGWTDWAEKTDKRTEATR</sequence>
<dbReference type="AlphaFoldDB" id="A0A7U9KYZ3"/>
<dbReference type="GeneID" id="95624585"/>
<dbReference type="RefSeq" id="WP_125047317.1">
    <property type="nucleotide sequence ID" value="NZ_BHZC01000001.1"/>
</dbReference>